<feature type="compositionally biased region" description="Gly residues" evidence="1">
    <location>
        <begin position="182"/>
        <end position="196"/>
    </location>
</feature>
<proteinExistence type="predicted"/>
<evidence type="ECO:0000313" key="4">
    <source>
        <dbReference type="Proteomes" id="UP000301737"/>
    </source>
</evidence>
<organism evidence="3 4">
    <name type="scientific">Zygosaccharomyces mellis</name>
    <dbReference type="NCBI Taxonomy" id="42258"/>
    <lineage>
        <taxon>Eukaryota</taxon>
        <taxon>Fungi</taxon>
        <taxon>Dikarya</taxon>
        <taxon>Ascomycota</taxon>
        <taxon>Saccharomycotina</taxon>
        <taxon>Saccharomycetes</taxon>
        <taxon>Saccharomycetales</taxon>
        <taxon>Saccharomycetaceae</taxon>
        <taxon>Zygosaccharomyces</taxon>
    </lineage>
</organism>
<keyword evidence="2" id="KW-0732">Signal</keyword>
<feature type="compositionally biased region" description="Low complexity" evidence="1">
    <location>
        <begin position="166"/>
        <end position="181"/>
    </location>
</feature>
<evidence type="ECO:0000313" key="3">
    <source>
        <dbReference type="EMBL" id="GCE97093.1"/>
    </source>
</evidence>
<feature type="compositionally biased region" description="Polar residues" evidence="1">
    <location>
        <begin position="239"/>
        <end position="257"/>
    </location>
</feature>
<dbReference type="AlphaFoldDB" id="A0A4C2E0B3"/>
<evidence type="ECO:0000256" key="2">
    <source>
        <dbReference type="SAM" id="SignalP"/>
    </source>
</evidence>
<protein>
    <recommendedName>
        <fullName evidence="5">Hyphally-regulated cell wall protein N-terminal domain-containing protein</fullName>
    </recommendedName>
</protein>
<evidence type="ECO:0008006" key="5">
    <source>
        <dbReference type="Google" id="ProtNLM"/>
    </source>
</evidence>
<name>A0A4C2E0B3_9SACH</name>
<accession>A0A4C2E0B3</accession>
<feature type="region of interest" description="Disordered" evidence="1">
    <location>
        <begin position="148"/>
        <end position="268"/>
    </location>
</feature>
<gene>
    <name evidence="3" type="ORF">ZYGM_003582</name>
</gene>
<feature type="compositionally biased region" description="Gly residues" evidence="1">
    <location>
        <begin position="155"/>
        <end position="165"/>
    </location>
</feature>
<comment type="caution">
    <text evidence="3">The sequence shown here is derived from an EMBL/GenBank/DDBJ whole genome shotgun (WGS) entry which is preliminary data.</text>
</comment>
<reference evidence="3 4" key="1">
    <citation type="submission" date="2019-01" db="EMBL/GenBank/DDBJ databases">
        <title>Draft Genome Sequencing of Zygosaccharomyces mellis Ca-7.</title>
        <authorList>
            <person name="Shiwa Y."/>
            <person name="Kanesaki Y."/>
            <person name="Ishige T."/>
            <person name="Mura K."/>
            <person name="Hori T."/>
            <person name="Tamura T."/>
        </authorList>
    </citation>
    <scope>NUCLEOTIDE SEQUENCE [LARGE SCALE GENOMIC DNA]</scope>
    <source>
        <strain evidence="3 4">Ca-7</strain>
    </source>
</reference>
<dbReference type="EMBL" id="BIMX01000001">
    <property type="protein sequence ID" value="GCE97093.1"/>
    <property type="molecule type" value="Genomic_DNA"/>
</dbReference>
<keyword evidence="4" id="KW-1185">Reference proteome</keyword>
<evidence type="ECO:0000256" key="1">
    <source>
        <dbReference type="SAM" id="MobiDB-lite"/>
    </source>
</evidence>
<feature type="chain" id="PRO_5020647092" description="Hyphally-regulated cell wall protein N-terminal domain-containing protein" evidence="2">
    <location>
        <begin position="19"/>
        <end position="295"/>
    </location>
</feature>
<feature type="signal peptide" evidence="2">
    <location>
        <begin position="1"/>
        <end position="18"/>
    </location>
</feature>
<sequence>MNFLSVILVVATFAGVLADSTAFRPVVNSSTDSKLNGLTLYVSGDAILLGDERHHPTASHLTDCGALVVGGNDYAGDDDSGFFTIVGATRAALGFTIHGGKLTYKNSAELRVVQQGSAYRLSIHGSIEVTIDAKVVGGNYSVSDFSPTGICHGQGPQGPTGGHGSPGAAPSSNNSSGNAGRHSGGTSGGSPGGSAGTGPVRHPSGGGKPSGGGNPGGGGRPGGGNQPSSGGGWHSSGGYKNTSKPIGSSTSRPNSTARYGKRAPKVSVSDNEGASVFTQNPFSLTALVVLVAILL</sequence>
<dbReference type="Proteomes" id="UP000301737">
    <property type="component" value="Unassembled WGS sequence"/>
</dbReference>
<dbReference type="OrthoDB" id="5415592at2759"/>
<feature type="compositionally biased region" description="Gly residues" evidence="1">
    <location>
        <begin position="204"/>
        <end position="235"/>
    </location>
</feature>